<sequence length="138" mass="16038">MQLEVDWVKGERLDVLVFHVKEEDDWVKGSASEIQREAEIEWLRKEKSTELMQSYQITTSTCSDTSRYGINNNITQSRQAYTKDFQWVKHTFANGGLGNLWSGIHLSCIPWLFFKNVPAFGMHKTWINFLPLPTPNSL</sequence>
<dbReference type="EMBL" id="NBSK02000008">
    <property type="protein sequence ID" value="KAJ0193506.1"/>
    <property type="molecule type" value="Genomic_DNA"/>
</dbReference>
<evidence type="ECO:0000313" key="1">
    <source>
        <dbReference type="EMBL" id="KAJ0193506.1"/>
    </source>
</evidence>
<proteinExistence type="predicted"/>
<name>A0A9R1WZH7_LACSA</name>
<gene>
    <name evidence="1" type="ORF">LSAT_V11C800444550</name>
</gene>
<comment type="caution">
    <text evidence="1">The sequence shown here is derived from an EMBL/GenBank/DDBJ whole genome shotgun (WGS) entry which is preliminary data.</text>
</comment>
<dbReference type="AlphaFoldDB" id="A0A9R1WZH7"/>
<keyword evidence="2" id="KW-1185">Reference proteome</keyword>
<organism evidence="1 2">
    <name type="scientific">Lactuca sativa</name>
    <name type="common">Garden lettuce</name>
    <dbReference type="NCBI Taxonomy" id="4236"/>
    <lineage>
        <taxon>Eukaryota</taxon>
        <taxon>Viridiplantae</taxon>
        <taxon>Streptophyta</taxon>
        <taxon>Embryophyta</taxon>
        <taxon>Tracheophyta</taxon>
        <taxon>Spermatophyta</taxon>
        <taxon>Magnoliopsida</taxon>
        <taxon>eudicotyledons</taxon>
        <taxon>Gunneridae</taxon>
        <taxon>Pentapetalae</taxon>
        <taxon>asterids</taxon>
        <taxon>campanulids</taxon>
        <taxon>Asterales</taxon>
        <taxon>Asteraceae</taxon>
        <taxon>Cichorioideae</taxon>
        <taxon>Cichorieae</taxon>
        <taxon>Lactucinae</taxon>
        <taxon>Lactuca</taxon>
    </lineage>
</organism>
<accession>A0A9R1WZH7</accession>
<evidence type="ECO:0000313" key="2">
    <source>
        <dbReference type="Proteomes" id="UP000235145"/>
    </source>
</evidence>
<reference evidence="1 2" key="1">
    <citation type="journal article" date="2017" name="Nat. Commun.">
        <title>Genome assembly with in vitro proximity ligation data and whole-genome triplication in lettuce.</title>
        <authorList>
            <person name="Reyes-Chin-Wo S."/>
            <person name="Wang Z."/>
            <person name="Yang X."/>
            <person name="Kozik A."/>
            <person name="Arikit S."/>
            <person name="Song C."/>
            <person name="Xia L."/>
            <person name="Froenicke L."/>
            <person name="Lavelle D.O."/>
            <person name="Truco M.J."/>
            <person name="Xia R."/>
            <person name="Zhu S."/>
            <person name="Xu C."/>
            <person name="Xu H."/>
            <person name="Xu X."/>
            <person name="Cox K."/>
            <person name="Korf I."/>
            <person name="Meyers B.C."/>
            <person name="Michelmore R.W."/>
        </authorList>
    </citation>
    <scope>NUCLEOTIDE SEQUENCE [LARGE SCALE GENOMIC DNA]</scope>
    <source>
        <strain evidence="2">cv. Salinas</strain>
        <tissue evidence="1">Seedlings</tissue>
    </source>
</reference>
<dbReference type="Proteomes" id="UP000235145">
    <property type="component" value="Unassembled WGS sequence"/>
</dbReference>
<protein>
    <submittedName>
        <fullName evidence="1">Uncharacterized protein</fullName>
    </submittedName>
</protein>